<organism evidence="2 3">
    <name type="scientific">Solanum verrucosum</name>
    <dbReference type="NCBI Taxonomy" id="315347"/>
    <lineage>
        <taxon>Eukaryota</taxon>
        <taxon>Viridiplantae</taxon>
        <taxon>Streptophyta</taxon>
        <taxon>Embryophyta</taxon>
        <taxon>Tracheophyta</taxon>
        <taxon>Spermatophyta</taxon>
        <taxon>Magnoliopsida</taxon>
        <taxon>eudicotyledons</taxon>
        <taxon>Gunneridae</taxon>
        <taxon>Pentapetalae</taxon>
        <taxon>asterids</taxon>
        <taxon>lamiids</taxon>
        <taxon>Solanales</taxon>
        <taxon>Solanaceae</taxon>
        <taxon>Solanoideae</taxon>
        <taxon>Solaneae</taxon>
        <taxon>Solanum</taxon>
    </lineage>
</organism>
<dbReference type="SUPFAM" id="SSF52540">
    <property type="entry name" value="P-loop containing nucleoside triphosphate hydrolases"/>
    <property type="match status" value="1"/>
</dbReference>
<proteinExistence type="predicted"/>
<reference evidence="2" key="1">
    <citation type="submission" date="2023-08" db="EMBL/GenBank/DDBJ databases">
        <title>A de novo genome assembly of Solanum verrucosum Schlechtendal, a Mexican diploid species geographically isolated from the other diploid A-genome species in potato relatives.</title>
        <authorList>
            <person name="Hosaka K."/>
        </authorList>
    </citation>
    <scope>NUCLEOTIDE SEQUENCE</scope>
    <source>
        <tissue evidence="2">Young leaves</tissue>
    </source>
</reference>
<dbReference type="InterPro" id="IPR002182">
    <property type="entry name" value="NB-ARC"/>
</dbReference>
<dbReference type="GO" id="GO:0043531">
    <property type="term" value="F:ADP binding"/>
    <property type="evidence" value="ECO:0007669"/>
    <property type="project" value="InterPro"/>
</dbReference>
<name>A0AAF0QK99_SOLVR</name>
<dbReference type="Proteomes" id="UP001234989">
    <property type="component" value="Chromosome 4"/>
</dbReference>
<accession>A0AAF0QK99</accession>
<dbReference type="EMBL" id="CP133615">
    <property type="protein sequence ID" value="WMV25379.1"/>
    <property type="molecule type" value="Genomic_DNA"/>
</dbReference>
<dbReference type="InterPro" id="IPR027417">
    <property type="entry name" value="P-loop_NTPase"/>
</dbReference>
<protein>
    <recommendedName>
        <fullName evidence="1">NB-ARC domain-containing protein</fullName>
    </recommendedName>
</protein>
<keyword evidence="3" id="KW-1185">Reference proteome</keyword>
<dbReference type="AlphaFoldDB" id="A0AAF0QK99"/>
<evidence type="ECO:0000313" key="3">
    <source>
        <dbReference type="Proteomes" id="UP001234989"/>
    </source>
</evidence>
<dbReference type="Pfam" id="PF00931">
    <property type="entry name" value="NB-ARC"/>
    <property type="match status" value="1"/>
</dbReference>
<feature type="domain" description="NB-ARC" evidence="1">
    <location>
        <begin position="2"/>
        <end position="81"/>
    </location>
</feature>
<gene>
    <name evidence="2" type="ORF">MTR67_018764</name>
</gene>
<evidence type="ECO:0000259" key="1">
    <source>
        <dbReference type="Pfam" id="PF00931"/>
    </source>
</evidence>
<evidence type="ECO:0000313" key="2">
    <source>
        <dbReference type="EMBL" id="WMV25379.1"/>
    </source>
</evidence>
<dbReference type="PANTHER" id="PTHR19338:SF60">
    <property type="entry name" value="NB-ARC DOMAIN-CONTAINING PROTEIN"/>
    <property type="match status" value="1"/>
</dbReference>
<dbReference type="PANTHER" id="PTHR19338">
    <property type="entry name" value="TRANSLOCASE OF INNER MITOCHONDRIAL MEMBRANE 13 HOMOLOG"/>
    <property type="match status" value="1"/>
</dbReference>
<dbReference type="Gene3D" id="3.40.50.300">
    <property type="entry name" value="P-loop containing nucleotide triphosphate hydrolases"/>
    <property type="match status" value="1"/>
</dbReference>
<sequence>MEDDFNAIHEHLTAQTDDLVVVPIFGMCNIGKTTLAKKVYDDYICSQFDKHAWVTIFKEYNERQMLLEVVSTITGSNQEMSDDQLMKIV</sequence>